<gene>
    <name evidence="5" type="ORF">TALK_11270</name>
</gene>
<keyword evidence="2" id="KW-0732">Signal</keyword>
<dbReference type="CDD" id="cd06330">
    <property type="entry name" value="PBP1_As_SBP-like"/>
    <property type="match status" value="1"/>
</dbReference>
<evidence type="ECO:0000313" key="6">
    <source>
        <dbReference type="Proteomes" id="UP000193396"/>
    </source>
</evidence>
<accession>A0A1Y2LAJ4</accession>
<sequence>MEMRYRPVSGCITIIAATLILLTGKPAQAERFELGATPAEADAVVGCLYPMTGRSATYGRDSIVGIQIALDDLAAEAATGLPAPKLRIIADDPRSKASYAVRLAQDFITNDKVRFFCGIVSSGVAHAVSDLALREKIIMVGTDHASSRLSIEAGHEYYFRVTNDSWTSMAAGARYLRDLQKETGWRKLAFIGPDYDYGHVSWSDLQLALNELGVEYESVGELWPKLYEPDYSIYINALQSAKADIVVTALWGGDFIAFIKQAATTRFFETTRLANFDTGANYDVMMALGDQPYPGLILSARHHNNWPDTGRNKRFVTQFHEMTGRYPTYAAEGAYTGIMAIARAIEKAGSADDDRALIKALEGLQLALPEDPPGFASYIDPDTHQIVQAQAVGTVVHNEDFPPSKLMVGNWAIYDAEDLKPSKKMVKLRRDAVAGGSEAVPPPTP</sequence>
<dbReference type="Gene3D" id="3.40.50.2300">
    <property type="match status" value="2"/>
</dbReference>
<feature type="domain" description="Leucine-binding protein" evidence="4">
    <location>
        <begin position="45"/>
        <end position="396"/>
    </location>
</feature>
<comment type="caution">
    <text evidence="5">The sequence shown here is derived from an EMBL/GenBank/DDBJ whole genome shotgun (WGS) entry which is preliminary data.</text>
</comment>
<dbReference type="PANTHER" id="PTHR30483:SF37">
    <property type="entry name" value="ABC TRANSPORTER SUBSTRATE-BINDING PROTEIN"/>
    <property type="match status" value="1"/>
</dbReference>
<dbReference type="STRING" id="1293890.TALK_11270"/>
<dbReference type="InterPro" id="IPR028082">
    <property type="entry name" value="Peripla_BP_I"/>
</dbReference>
<evidence type="ECO:0000256" key="2">
    <source>
        <dbReference type="ARBA" id="ARBA00022729"/>
    </source>
</evidence>
<proteinExistence type="inferred from homology"/>
<dbReference type="Proteomes" id="UP000193396">
    <property type="component" value="Unassembled WGS sequence"/>
</dbReference>
<dbReference type="OrthoDB" id="9783240at2"/>
<name>A0A1Y2LAJ4_9PROT</name>
<comment type="similarity">
    <text evidence="1">Belongs to the leucine-binding protein family.</text>
</comment>
<dbReference type="GO" id="GO:0006865">
    <property type="term" value="P:amino acid transport"/>
    <property type="evidence" value="ECO:0007669"/>
    <property type="project" value="UniProtKB-KW"/>
</dbReference>
<evidence type="ECO:0000256" key="1">
    <source>
        <dbReference type="ARBA" id="ARBA00010062"/>
    </source>
</evidence>
<evidence type="ECO:0000259" key="4">
    <source>
        <dbReference type="Pfam" id="PF13458"/>
    </source>
</evidence>
<dbReference type="InterPro" id="IPR028081">
    <property type="entry name" value="Leu-bd"/>
</dbReference>
<protein>
    <submittedName>
        <fullName evidence="5">Amino acid ABC transporter substrate-binding protein</fullName>
    </submittedName>
</protein>
<evidence type="ECO:0000313" key="5">
    <source>
        <dbReference type="EMBL" id="OSQ47645.1"/>
    </source>
</evidence>
<dbReference type="Pfam" id="PF13458">
    <property type="entry name" value="Peripla_BP_6"/>
    <property type="match status" value="1"/>
</dbReference>
<evidence type="ECO:0000256" key="3">
    <source>
        <dbReference type="ARBA" id="ARBA00022970"/>
    </source>
</evidence>
<dbReference type="RefSeq" id="WP_085618884.1">
    <property type="nucleotide sequence ID" value="NZ_JFKB01000007.1"/>
</dbReference>
<dbReference type="PANTHER" id="PTHR30483">
    <property type="entry name" value="LEUCINE-SPECIFIC-BINDING PROTEIN"/>
    <property type="match status" value="1"/>
</dbReference>
<dbReference type="EMBL" id="JFKB01000007">
    <property type="protein sequence ID" value="OSQ47645.1"/>
    <property type="molecule type" value="Genomic_DNA"/>
</dbReference>
<dbReference type="InterPro" id="IPR051010">
    <property type="entry name" value="BCAA_transport"/>
</dbReference>
<keyword evidence="3" id="KW-0029">Amino-acid transport</keyword>
<organism evidence="5 6">
    <name type="scientific">Thalassospira alkalitolerans</name>
    <dbReference type="NCBI Taxonomy" id="1293890"/>
    <lineage>
        <taxon>Bacteria</taxon>
        <taxon>Pseudomonadati</taxon>
        <taxon>Pseudomonadota</taxon>
        <taxon>Alphaproteobacteria</taxon>
        <taxon>Rhodospirillales</taxon>
        <taxon>Thalassospiraceae</taxon>
        <taxon>Thalassospira</taxon>
    </lineage>
</organism>
<dbReference type="AlphaFoldDB" id="A0A1Y2LAJ4"/>
<reference evidence="5 6" key="1">
    <citation type="submission" date="2014-03" db="EMBL/GenBank/DDBJ databases">
        <title>The draft genome sequence of Thalassospira alkalitolerans JCM 18968.</title>
        <authorList>
            <person name="Lai Q."/>
            <person name="Shao Z."/>
        </authorList>
    </citation>
    <scope>NUCLEOTIDE SEQUENCE [LARGE SCALE GENOMIC DNA]</scope>
    <source>
        <strain evidence="5 6">JCM 18968</strain>
    </source>
</reference>
<keyword evidence="6" id="KW-1185">Reference proteome</keyword>
<dbReference type="SUPFAM" id="SSF53822">
    <property type="entry name" value="Periplasmic binding protein-like I"/>
    <property type="match status" value="1"/>
</dbReference>
<keyword evidence="3" id="KW-0813">Transport</keyword>